<feature type="domain" description="Kri1-like C-terminal" evidence="5">
    <location>
        <begin position="472"/>
        <end position="558"/>
    </location>
</feature>
<comment type="similarity">
    <text evidence="1">Belongs to the KRI1 family.</text>
</comment>
<reference evidence="6 7" key="1">
    <citation type="journal article" date="2014" name="Nat. Genet.">
        <title>Genome and transcriptome of the porcine whipworm Trichuris suis.</title>
        <authorList>
            <person name="Jex A.R."/>
            <person name="Nejsum P."/>
            <person name="Schwarz E.M."/>
            <person name="Hu L."/>
            <person name="Young N.D."/>
            <person name="Hall R.S."/>
            <person name="Korhonen P.K."/>
            <person name="Liao S."/>
            <person name="Thamsborg S."/>
            <person name="Xia J."/>
            <person name="Xu P."/>
            <person name="Wang S."/>
            <person name="Scheerlinck J.P."/>
            <person name="Hofmann A."/>
            <person name="Sternberg P.W."/>
            <person name="Wang J."/>
            <person name="Gasser R.B."/>
        </authorList>
    </citation>
    <scope>NUCLEOTIDE SEQUENCE [LARGE SCALE GENOMIC DNA]</scope>
    <source>
        <strain evidence="6">DCEP-RM93M</strain>
    </source>
</reference>
<dbReference type="GO" id="GO:0005730">
    <property type="term" value="C:nucleolus"/>
    <property type="evidence" value="ECO:0007669"/>
    <property type="project" value="TreeGrafter"/>
</dbReference>
<feature type="region of interest" description="Disordered" evidence="4">
    <location>
        <begin position="566"/>
        <end position="590"/>
    </location>
</feature>
<dbReference type="Proteomes" id="UP000030764">
    <property type="component" value="Unassembled WGS sequence"/>
</dbReference>
<evidence type="ECO:0000313" key="7">
    <source>
        <dbReference type="Proteomes" id="UP000030764"/>
    </source>
</evidence>
<name>A0A085M7E2_9BILA</name>
<keyword evidence="7" id="KW-1185">Reference proteome</keyword>
<dbReference type="PANTHER" id="PTHR14490:SF5">
    <property type="entry name" value="PROTEIN KRI1 HOMOLOG"/>
    <property type="match status" value="1"/>
</dbReference>
<evidence type="ECO:0000259" key="5">
    <source>
        <dbReference type="Pfam" id="PF12936"/>
    </source>
</evidence>
<keyword evidence="3" id="KW-0175">Coiled coil</keyword>
<dbReference type="Pfam" id="PF12936">
    <property type="entry name" value="Kri1_C"/>
    <property type="match status" value="1"/>
</dbReference>
<organism evidence="6 7">
    <name type="scientific">Trichuris suis</name>
    <name type="common">pig whipworm</name>
    <dbReference type="NCBI Taxonomy" id="68888"/>
    <lineage>
        <taxon>Eukaryota</taxon>
        <taxon>Metazoa</taxon>
        <taxon>Ecdysozoa</taxon>
        <taxon>Nematoda</taxon>
        <taxon>Enoplea</taxon>
        <taxon>Dorylaimia</taxon>
        <taxon>Trichinellida</taxon>
        <taxon>Trichuridae</taxon>
        <taxon>Trichuris</taxon>
    </lineage>
</organism>
<feature type="region of interest" description="Disordered" evidence="4">
    <location>
        <begin position="418"/>
        <end position="453"/>
    </location>
</feature>
<dbReference type="EMBL" id="KL363220">
    <property type="protein sequence ID" value="KFD53138.1"/>
    <property type="molecule type" value="Genomic_DNA"/>
</dbReference>
<evidence type="ECO:0000256" key="2">
    <source>
        <dbReference type="ARBA" id="ARBA00017294"/>
    </source>
</evidence>
<evidence type="ECO:0000256" key="1">
    <source>
        <dbReference type="ARBA" id="ARBA00007473"/>
    </source>
</evidence>
<gene>
    <name evidence="6" type="ORF">M513_06052</name>
</gene>
<dbReference type="InterPro" id="IPR024626">
    <property type="entry name" value="Kri1-like_C"/>
</dbReference>
<evidence type="ECO:0000313" key="6">
    <source>
        <dbReference type="EMBL" id="KFD53138.1"/>
    </source>
</evidence>
<feature type="coiled-coil region" evidence="3">
    <location>
        <begin position="347"/>
        <end position="387"/>
    </location>
</feature>
<dbReference type="PANTHER" id="PTHR14490">
    <property type="entry name" value="ZINC FINGER, ZZ TYPE"/>
    <property type="match status" value="1"/>
</dbReference>
<dbReference type="GO" id="GO:0000447">
    <property type="term" value="P:endonucleolytic cleavage in ITS1 to separate SSU-rRNA from 5.8S rRNA and LSU-rRNA from tricistronic rRNA transcript (SSU-rRNA, 5.8S rRNA, LSU-rRNA)"/>
    <property type="evidence" value="ECO:0007669"/>
    <property type="project" value="TreeGrafter"/>
</dbReference>
<dbReference type="AlphaFoldDB" id="A0A085M7E2"/>
<evidence type="ECO:0000256" key="3">
    <source>
        <dbReference type="SAM" id="Coils"/>
    </source>
</evidence>
<feature type="compositionally biased region" description="Basic and acidic residues" evidence="4">
    <location>
        <begin position="577"/>
        <end position="588"/>
    </location>
</feature>
<protein>
    <recommendedName>
        <fullName evidence="2">Protein KRI1 homolog</fullName>
    </recommendedName>
</protein>
<dbReference type="GO" id="GO:0030686">
    <property type="term" value="C:90S preribosome"/>
    <property type="evidence" value="ECO:0007669"/>
    <property type="project" value="TreeGrafter"/>
</dbReference>
<accession>A0A085M7E2</accession>
<dbReference type="Pfam" id="PF05178">
    <property type="entry name" value="Kri1"/>
    <property type="match status" value="1"/>
</dbReference>
<dbReference type="InterPro" id="IPR018034">
    <property type="entry name" value="Kri1"/>
</dbReference>
<sequence>MDKPQLFDSNEEVSADLVVNNAYAAGYNVWRRKEELRKLKDKYGDSYITSESASSSDTEDEQAEVGLQLRMDAVFEAANIQEVSPEMEKSFFKALSALKARDPKIYDPDVVFFNKSEEQPKKDTASKSKTKQEVMHLRDLERQRLLRGKFSESDEDAEEGNERNMTYVEKQKEIIDSFQNIPFDDDDEEGLFKVKEKTEAIKKSEEADFIEWLKGESENCASEEKADLVNLCVLLSISPLKWIIFIPLQQYLRNFWDSQAADSAESYLRDYLLNKRYRDQEDGAGNGEGLEDQYPDYDRDEEALQDQEEFEEKYRFRFQEPSADVIMTYPREPESSVRRKDDRRKRAREMLKERKKMEKIRRQEELKLLKNLKKKEIQEKLEKLRQAAGADCAIAEEELEKDFDPDEHDRQMGQMFNDEYYSSKTDERKPFFSESEEEDNADAEPSSSQNTYKEIKRRVENIRASNDEEDILEKCMEEYYKLDYEDVIDGNIPCRFKYRKVVPNQFGLDVTEILKANDKELNAWVSIKKMSQYIPETQEHHLRKIYTSRGRNEALKRKILQSIYGEKDEAQSSTSARHVEKQQGRKADVQLAEKTPKQLKRTIALVNDLTDARMQAYGVNPKKVRNKIKYGQFATSQKPANQ</sequence>
<evidence type="ECO:0000256" key="4">
    <source>
        <dbReference type="SAM" id="MobiDB-lite"/>
    </source>
</evidence>
<proteinExistence type="inferred from homology"/>